<accession>A0A7C4MNE2</accession>
<comment type="caution">
    <text evidence="2">The sequence shown here is derived from an EMBL/GenBank/DDBJ whole genome shotgun (WGS) entry which is preliminary data.</text>
</comment>
<evidence type="ECO:0000256" key="1">
    <source>
        <dbReference type="ARBA" id="ARBA00022649"/>
    </source>
</evidence>
<name>A0A7C4MNE2_9BACT</name>
<evidence type="ECO:0000313" key="2">
    <source>
        <dbReference type="EMBL" id="HGU33103.1"/>
    </source>
</evidence>
<dbReference type="SUPFAM" id="SSF143011">
    <property type="entry name" value="RelE-like"/>
    <property type="match status" value="1"/>
</dbReference>
<sequence>MQLLYAKRFSKDIDAIQNDSEVKKNLLETIERLKHAESLTELNGVRKVEGYSQYDRIKIGEYRLGIKMNNNVLELIRFLHRKDIYRRFP</sequence>
<gene>
    <name evidence="2" type="ORF">ENS29_09635</name>
</gene>
<dbReference type="EMBL" id="DSUH01000226">
    <property type="protein sequence ID" value="HGU33103.1"/>
    <property type="molecule type" value="Genomic_DNA"/>
</dbReference>
<dbReference type="Pfam" id="PF05016">
    <property type="entry name" value="ParE_toxin"/>
    <property type="match status" value="1"/>
</dbReference>
<keyword evidence="1" id="KW-1277">Toxin-antitoxin system</keyword>
<protein>
    <submittedName>
        <fullName evidence="2">Plasmid stabilization protein</fullName>
    </submittedName>
</protein>
<dbReference type="InterPro" id="IPR007712">
    <property type="entry name" value="RelE/ParE_toxin"/>
</dbReference>
<reference evidence="2" key="1">
    <citation type="journal article" date="2020" name="mSystems">
        <title>Genome- and Community-Level Interaction Insights into Carbon Utilization and Element Cycling Functions of Hydrothermarchaeota in Hydrothermal Sediment.</title>
        <authorList>
            <person name="Zhou Z."/>
            <person name="Liu Y."/>
            <person name="Xu W."/>
            <person name="Pan J."/>
            <person name="Luo Z.H."/>
            <person name="Li M."/>
        </authorList>
    </citation>
    <scope>NUCLEOTIDE SEQUENCE [LARGE SCALE GENOMIC DNA]</scope>
    <source>
        <strain evidence="2">SpSt-477</strain>
    </source>
</reference>
<organism evidence="2">
    <name type="scientific">Desulfatirhabdium butyrativorans</name>
    <dbReference type="NCBI Taxonomy" id="340467"/>
    <lineage>
        <taxon>Bacteria</taxon>
        <taxon>Pseudomonadati</taxon>
        <taxon>Thermodesulfobacteriota</taxon>
        <taxon>Desulfobacteria</taxon>
        <taxon>Desulfobacterales</taxon>
        <taxon>Desulfatirhabdiaceae</taxon>
        <taxon>Desulfatirhabdium</taxon>
    </lineage>
</organism>
<dbReference type="AlphaFoldDB" id="A0A7C4MNE2"/>
<dbReference type="InterPro" id="IPR035093">
    <property type="entry name" value="RelE/ParE_toxin_dom_sf"/>
</dbReference>
<dbReference type="Gene3D" id="3.30.2310.20">
    <property type="entry name" value="RelE-like"/>
    <property type="match status" value="1"/>
</dbReference>
<proteinExistence type="predicted"/>